<dbReference type="EMBL" id="SMLL01000005">
    <property type="protein sequence ID" value="TFY98553.1"/>
    <property type="molecule type" value="Genomic_DNA"/>
</dbReference>
<dbReference type="Proteomes" id="UP000297564">
    <property type="component" value="Unassembled WGS sequence"/>
</dbReference>
<evidence type="ECO:0000313" key="2">
    <source>
        <dbReference type="EMBL" id="TFY98553.1"/>
    </source>
</evidence>
<dbReference type="AlphaFoldDB" id="A0A4Z0BJH3"/>
<evidence type="ECO:0000313" key="3">
    <source>
        <dbReference type="Proteomes" id="UP000297564"/>
    </source>
</evidence>
<proteinExistence type="predicted"/>
<dbReference type="RefSeq" id="WP_135285704.1">
    <property type="nucleotide sequence ID" value="NZ_SMLL01000005.1"/>
</dbReference>
<gene>
    <name evidence="2" type="ORF">EZ242_13515</name>
</gene>
<feature type="compositionally biased region" description="Low complexity" evidence="1">
    <location>
        <begin position="1"/>
        <end position="15"/>
    </location>
</feature>
<comment type="caution">
    <text evidence="2">The sequence shown here is derived from an EMBL/GenBank/DDBJ whole genome shotgun (WGS) entry which is preliminary data.</text>
</comment>
<feature type="compositionally biased region" description="Basic and acidic residues" evidence="1">
    <location>
        <begin position="50"/>
        <end position="69"/>
    </location>
</feature>
<feature type="compositionally biased region" description="Low complexity" evidence="1">
    <location>
        <begin position="674"/>
        <end position="685"/>
    </location>
</feature>
<feature type="region of interest" description="Disordered" evidence="1">
    <location>
        <begin position="1"/>
        <end position="69"/>
    </location>
</feature>
<sequence length="685" mass="74521">MAAPSRSSSPTRHTPVAQAQPGPDAIGHDARGRPVTELPPHAPAAQAKRKREDEVEHDTKRSRLSAEHPLVRQPAALQISDAAVSERRHILGDLNSFLERCVHETSPDGVQAEARALALRAHANPAMGTASEVRDALRHRWIDMALKAPDRSLALVAAVRGLMQDKDQDQDQSTTHQRNGIELLDAIVKRRGTIEITRGEYAGFRRDVTDEDRGRLIWMVAQASAEALRAQPEFDVDVPWICRAIESGIDTEALRQVARYVHNATEFTEVSKGQFLRALLPATLPHADAARRIETVTSAWLAWDHDADCENLSVQACRLLVRAILAAPGQQLGMLFDPPVSTDRLHRVVLAAEHLDGPERQRLVEALCKLQASDPTSSSVFDGGQLRRLITGAAPDGSALGPPAAIQTELAYHYGRFARKEAQELLKETFPAHIRLGLRLGLAEPNAWATEWERADAPWSERLQALDFLAASRQATPLTAASISRLLGAFLDEPRPGCPPERILRHLFRDISPATLRDCLEARKRVAVAAEDARRNELLVEFLPRAATGASVELLLREAEGAPVDLTSPEPHPAQRRQDIRHRLGSDYAAVVNTVLQPLAADASAQQREARGACLQAALSFLDTEIASFPREPVAAAGPSPGPQSEDPIVFVLKNLRSGVEAALDREAPPPAGSSSSSSSSSAGR</sequence>
<protein>
    <submittedName>
        <fullName evidence="2">Uncharacterized protein</fullName>
    </submittedName>
</protein>
<reference evidence="2 3" key="1">
    <citation type="submission" date="2019-03" db="EMBL/GenBank/DDBJ databases">
        <title>Ramlibacter rhizophilus CCTCC AB2015357, whole genome shotgun sequence.</title>
        <authorList>
            <person name="Zhang X."/>
            <person name="Feng G."/>
            <person name="Zhu H."/>
        </authorList>
    </citation>
    <scope>NUCLEOTIDE SEQUENCE [LARGE SCALE GENOMIC DNA]</scope>
    <source>
        <strain evidence="2 3">CCTCC AB2015357</strain>
    </source>
</reference>
<name>A0A4Z0BJH3_9BURK</name>
<accession>A0A4Z0BJH3</accession>
<evidence type="ECO:0000256" key="1">
    <source>
        <dbReference type="SAM" id="MobiDB-lite"/>
    </source>
</evidence>
<organism evidence="2 3">
    <name type="scientific">Ramlibacter rhizophilus</name>
    <dbReference type="NCBI Taxonomy" id="1781167"/>
    <lineage>
        <taxon>Bacteria</taxon>
        <taxon>Pseudomonadati</taxon>
        <taxon>Pseudomonadota</taxon>
        <taxon>Betaproteobacteria</taxon>
        <taxon>Burkholderiales</taxon>
        <taxon>Comamonadaceae</taxon>
        <taxon>Ramlibacter</taxon>
    </lineage>
</organism>
<keyword evidence="3" id="KW-1185">Reference proteome</keyword>
<feature type="region of interest" description="Disordered" evidence="1">
    <location>
        <begin position="661"/>
        <end position="685"/>
    </location>
</feature>